<accession>A0A7V5CRT5</accession>
<proteinExistence type="inferred from homology"/>
<dbReference type="AlphaFoldDB" id="A0A7V5CRT5"/>
<keyword evidence="9" id="KW-0564">Palmitate</keyword>
<gene>
    <name evidence="12" type="ORF">ENW50_00055</name>
</gene>
<evidence type="ECO:0000256" key="8">
    <source>
        <dbReference type="ARBA" id="ARBA00023136"/>
    </source>
</evidence>
<dbReference type="Pfam" id="PF17090">
    <property type="entry name" value="Ytca"/>
    <property type="match status" value="1"/>
</dbReference>
<keyword evidence="10" id="KW-0449">Lipoprotein</keyword>
<evidence type="ECO:0000256" key="9">
    <source>
        <dbReference type="ARBA" id="ARBA00023139"/>
    </source>
</evidence>
<evidence type="ECO:0000256" key="1">
    <source>
        <dbReference type="ARBA" id="ARBA00004141"/>
    </source>
</evidence>
<comment type="similarity">
    <text evidence="2">Belongs to the YtcA family.</text>
</comment>
<comment type="subcellular location">
    <subcellularLocation>
        <location evidence="1">Membrane</location>
        <topology evidence="1">Multi-pass membrane protein</topology>
    </subcellularLocation>
</comment>
<dbReference type="InterPro" id="IPR031381">
    <property type="entry name" value="YtcA"/>
</dbReference>
<evidence type="ECO:0000256" key="3">
    <source>
        <dbReference type="ARBA" id="ARBA00021237"/>
    </source>
</evidence>
<evidence type="ECO:0000256" key="6">
    <source>
        <dbReference type="ARBA" id="ARBA00022729"/>
    </source>
</evidence>
<evidence type="ECO:0000256" key="7">
    <source>
        <dbReference type="ARBA" id="ARBA00022989"/>
    </source>
</evidence>
<feature type="transmembrane region" description="Helical" evidence="11">
    <location>
        <begin position="44"/>
        <end position="63"/>
    </location>
</feature>
<evidence type="ECO:0000256" key="5">
    <source>
        <dbReference type="ARBA" id="ARBA00022692"/>
    </source>
</evidence>
<evidence type="ECO:0000256" key="10">
    <source>
        <dbReference type="ARBA" id="ARBA00023288"/>
    </source>
</evidence>
<reference evidence="12" key="1">
    <citation type="journal article" date="2020" name="mSystems">
        <title>Genome- and Community-Level Interaction Insights into Carbon Utilization and Element Cycling Functions of Hydrothermarchaeota in Hydrothermal Sediment.</title>
        <authorList>
            <person name="Zhou Z."/>
            <person name="Liu Y."/>
            <person name="Xu W."/>
            <person name="Pan J."/>
            <person name="Luo Z.H."/>
            <person name="Li M."/>
        </authorList>
    </citation>
    <scope>NUCLEOTIDE SEQUENCE [LARGE SCALE GENOMIC DNA]</scope>
    <source>
        <strain evidence="12">SpSt-855</strain>
    </source>
</reference>
<protein>
    <recommendedName>
        <fullName evidence="3">Uncharacterized protein YtcA</fullName>
    </recommendedName>
</protein>
<dbReference type="GO" id="GO:0016020">
    <property type="term" value="C:membrane"/>
    <property type="evidence" value="ECO:0007669"/>
    <property type="project" value="UniProtKB-SubCell"/>
</dbReference>
<keyword evidence="7 11" id="KW-1133">Transmembrane helix</keyword>
<organism evidence="12">
    <name type="scientific">Acidobacterium capsulatum</name>
    <dbReference type="NCBI Taxonomy" id="33075"/>
    <lineage>
        <taxon>Bacteria</taxon>
        <taxon>Pseudomonadati</taxon>
        <taxon>Acidobacteriota</taxon>
        <taxon>Terriglobia</taxon>
        <taxon>Terriglobales</taxon>
        <taxon>Acidobacteriaceae</taxon>
        <taxon>Acidobacterium</taxon>
    </lineage>
</organism>
<feature type="transmembrane region" description="Helical" evidence="11">
    <location>
        <begin position="75"/>
        <end position="94"/>
    </location>
</feature>
<evidence type="ECO:0000256" key="4">
    <source>
        <dbReference type="ARBA" id="ARBA00022475"/>
    </source>
</evidence>
<comment type="caution">
    <text evidence="12">The sequence shown here is derived from an EMBL/GenBank/DDBJ whole genome shotgun (WGS) entry which is preliminary data.</text>
</comment>
<keyword evidence="8 11" id="KW-0472">Membrane</keyword>
<evidence type="ECO:0000256" key="11">
    <source>
        <dbReference type="SAM" id="Phobius"/>
    </source>
</evidence>
<evidence type="ECO:0000313" key="12">
    <source>
        <dbReference type="EMBL" id="HGY93073.1"/>
    </source>
</evidence>
<name>A0A7V5CRT5_9BACT</name>
<evidence type="ECO:0000256" key="2">
    <source>
        <dbReference type="ARBA" id="ARBA00008208"/>
    </source>
</evidence>
<sequence>MRSHKRSPFARRAAAVLTAGATLIPAAGCSHAPNFNILGSYFPAWLLCITAGISLTGLAYWGLQRLHLESEVKPSILAYPCMAAFLAFTLWLLLFS</sequence>
<keyword evidence="5 11" id="KW-0812">Transmembrane</keyword>
<keyword evidence="4" id="KW-1003">Cell membrane</keyword>
<dbReference type="EMBL" id="DTKL01000002">
    <property type="protein sequence ID" value="HGY93073.1"/>
    <property type="molecule type" value="Genomic_DNA"/>
</dbReference>
<keyword evidence="6" id="KW-0732">Signal</keyword>